<evidence type="ECO:0000259" key="5">
    <source>
        <dbReference type="PROSITE" id="PS50188"/>
    </source>
</evidence>
<dbReference type="OrthoDB" id="10266026at2759"/>
<reference evidence="6 7" key="1">
    <citation type="journal article" date="2013" name="Fungal Biol.">
        <title>Analysis of microsatellite markers in the genome of the plant pathogen Ceratocystis fimbriata.</title>
        <authorList>
            <person name="Simpson M.C."/>
            <person name="Wilken P.M."/>
            <person name="Coetzee M.P."/>
            <person name="Wingfield M.J."/>
            <person name="Wingfield B.D."/>
        </authorList>
    </citation>
    <scope>NUCLEOTIDE SEQUENCE [LARGE SCALE GENOMIC DNA]</scope>
    <source>
        <strain evidence="6 7">CBS 114723</strain>
    </source>
</reference>
<dbReference type="GO" id="GO:0048188">
    <property type="term" value="C:Set1C/COMPASS complex"/>
    <property type="evidence" value="ECO:0007669"/>
    <property type="project" value="InterPro"/>
</dbReference>
<dbReference type="GO" id="GO:0000976">
    <property type="term" value="F:transcription cis-regulatory region binding"/>
    <property type="evidence" value="ECO:0007669"/>
    <property type="project" value="TreeGrafter"/>
</dbReference>
<evidence type="ECO:0000313" key="7">
    <source>
        <dbReference type="Proteomes" id="UP000222788"/>
    </source>
</evidence>
<dbReference type="InterPro" id="IPR013320">
    <property type="entry name" value="ConA-like_dom_sf"/>
</dbReference>
<comment type="caution">
    <text evidence="6">The sequence shown here is derived from an EMBL/GenBank/DDBJ whole genome shotgun (WGS) entry which is preliminary data.</text>
</comment>
<gene>
    <name evidence="6" type="primary">ash2</name>
    <name evidence="6" type="ORF">CFIMG_005061RA</name>
</gene>
<name>A0A2C5X4E6_9PEZI</name>
<accession>A0A2C5X4E6</accession>
<feature type="region of interest" description="Disordered" evidence="4">
    <location>
        <begin position="24"/>
        <end position="105"/>
    </location>
</feature>
<feature type="domain" description="B30.2/SPRY" evidence="5">
    <location>
        <begin position="168"/>
        <end position="371"/>
    </location>
</feature>
<dbReference type="InterPro" id="IPR037353">
    <property type="entry name" value="ASH2"/>
</dbReference>
<organism evidence="6 7">
    <name type="scientific">Ceratocystis fimbriata CBS 114723</name>
    <dbReference type="NCBI Taxonomy" id="1035309"/>
    <lineage>
        <taxon>Eukaryota</taxon>
        <taxon>Fungi</taxon>
        <taxon>Dikarya</taxon>
        <taxon>Ascomycota</taxon>
        <taxon>Pezizomycotina</taxon>
        <taxon>Sordariomycetes</taxon>
        <taxon>Hypocreomycetidae</taxon>
        <taxon>Microascales</taxon>
        <taxon>Ceratocystidaceae</taxon>
        <taxon>Ceratocystis</taxon>
    </lineage>
</organism>
<protein>
    <submittedName>
        <fullName evidence="6">Set1 complex component ash2</fullName>
    </submittedName>
</protein>
<comment type="similarity">
    <text evidence="3">Belongs to the cclA family.</text>
</comment>
<dbReference type="InterPro" id="IPR043136">
    <property type="entry name" value="B30.2/SPRY_sf"/>
</dbReference>
<feature type="compositionally biased region" description="Polar residues" evidence="4">
    <location>
        <begin position="400"/>
        <end position="410"/>
    </location>
</feature>
<evidence type="ECO:0000256" key="3">
    <source>
        <dbReference type="ARBA" id="ARBA00038149"/>
    </source>
</evidence>
<dbReference type="CDD" id="cd12872">
    <property type="entry name" value="SPRY_Ash2"/>
    <property type="match status" value="1"/>
</dbReference>
<reference evidence="6 7" key="2">
    <citation type="journal article" date="2013" name="IMA Fungus">
        <title>IMA Genome-F 1: Ceratocystis fimbriata: Draft nuclear genome sequence for the plant pathogen, Ceratocystis fimbriata.</title>
        <authorList>
            <person name="Wilken P.M."/>
            <person name="Steenkamp E.T."/>
            <person name="Wingfield M.J."/>
            <person name="de Beer Z.W."/>
            <person name="Wingfield B.D."/>
        </authorList>
    </citation>
    <scope>NUCLEOTIDE SEQUENCE [LARGE SCALE GENOMIC DNA]</scope>
    <source>
        <strain evidence="6 7">CBS 114723</strain>
    </source>
</reference>
<dbReference type="EMBL" id="APWK03000052">
    <property type="protein sequence ID" value="PHH52996.1"/>
    <property type="molecule type" value="Genomic_DNA"/>
</dbReference>
<evidence type="ECO:0000256" key="1">
    <source>
        <dbReference type="ARBA" id="ARBA00004123"/>
    </source>
</evidence>
<dbReference type="InterPro" id="IPR003877">
    <property type="entry name" value="SPRY_dom"/>
</dbReference>
<keyword evidence="2" id="KW-0539">Nucleus</keyword>
<evidence type="ECO:0000256" key="4">
    <source>
        <dbReference type="SAM" id="MobiDB-lite"/>
    </source>
</evidence>
<dbReference type="SUPFAM" id="SSF49899">
    <property type="entry name" value="Concanavalin A-like lectins/glucanases"/>
    <property type="match status" value="1"/>
</dbReference>
<dbReference type="STRING" id="1035309.A0A2C5X4E6"/>
<keyword evidence="7" id="KW-1185">Reference proteome</keyword>
<feature type="compositionally biased region" description="Basic and acidic residues" evidence="4">
    <location>
        <begin position="68"/>
        <end position="92"/>
    </location>
</feature>
<dbReference type="Proteomes" id="UP000222788">
    <property type="component" value="Unassembled WGS sequence"/>
</dbReference>
<evidence type="ECO:0000256" key="2">
    <source>
        <dbReference type="ARBA" id="ARBA00023242"/>
    </source>
</evidence>
<dbReference type="PANTHER" id="PTHR10598">
    <property type="entry name" value="SET1/ASH2 HISTONE METHYLTRANSFERASE COMPLEX SUBUNIT ASH2"/>
    <property type="match status" value="1"/>
</dbReference>
<dbReference type="PROSITE" id="PS50188">
    <property type="entry name" value="B302_SPRY"/>
    <property type="match status" value="1"/>
</dbReference>
<dbReference type="AlphaFoldDB" id="A0A2C5X4E6"/>
<dbReference type="InterPro" id="IPR001870">
    <property type="entry name" value="B30.2/SPRY"/>
</dbReference>
<comment type="subcellular location">
    <subcellularLocation>
        <location evidence="1">Nucleus</location>
    </subcellularLocation>
</comment>
<feature type="compositionally biased region" description="Low complexity" evidence="4">
    <location>
        <begin position="26"/>
        <end position="37"/>
    </location>
</feature>
<proteinExistence type="inferred from homology"/>
<dbReference type="Gene3D" id="2.60.120.920">
    <property type="match status" value="1"/>
</dbReference>
<dbReference type="PANTHER" id="PTHR10598:SF0">
    <property type="entry name" value="SET1_ASH2 HISTONE METHYLTRANSFERASE COMPLEX SUBUNIT ASH2"/>
    <property type="match status" value="1"/>
</dbReference>
<sequence length="580" mass="64027">MPSERGTPSRETTPSAIAALANHSVTSTLATPTTTLLMGQKRTLDDVHAPSIPSPLNPESSNSSKVRATADEATGKPVRVKKEPVGRKRDATKTGSLDPAMASRPTSDVAPLRYKLAPPKTGDFLEAKVAAMVLKHEIKSLDGSVIEFCEATDHVFNKRGYHYTRCIADPLFPSSNYYHHTEAPPYGPHMSIEDSAMHVYFDRSCRHVTTDKGFRMAKANVAIREGRWYWEVRITKGIPRRAKKDKEREKDKNKDVGGPHVRVGFARREASLDAPVGFDAYSYGIRDKEGHKVHMSRPKPFLAPGEDIEEGDVLGLEIYLPTENLQRKVLAGQYNPAVDSDQAPASNSPESAEAPNIVRDRIPIRFKSHLYFEQIDYHSTRELEDLMNPAPTGSIKAGTPGTTPMSSTVEKPNPNHPQAALRTLPGSYIKVYKNGKPMGTAFDNLLCFLPPASKPMQQAGVREGLDDGTLGYYPAVSVFRMGAAETNFGPNFWFPPEDYVEPQASTSVWKTRADKLKILQPLSERLTEQIIEDTVYDLVDEVDFWLQDGGGPRGASSSKIEVGAEEGVVDNEIKELVQDD</sequence>
<evidence type="ECO:0000313" key="6">
    <source>
        <dbReference type="EMBL" id="PHH52996.1"/>
    </source>
</evidence>
<feature type="compositionally biased region" description="Basic and acidic residues" evidence="4">
    <location>
        <begin position="244"/>
        <end position="257"/>
    </location>
</feature>
<feature type="region of interest" description="Disordered" evidence="4">
    <location>
        <begin position="240"/>
        <end position="260"/>
    </location>
</feature>
<dbReference type="SMART" id="SM00449">
    <property type="entry name" value="SPRY"/>
    <property type="match status" value="1"/>
</dbReference>
<feature type="region of interest" description="Disordered" evidence="4">
    <location>
        <begin position="394"/>
        <end position="415"/>
    </location>
</feature>